<keyword evidence="1" id="KW-1133">Transmembrane helix</keyword>
<reference evidence="2" key="1">
    <citation type="submission" date="2014-11" db="EMBL/GenBank/DDBJ databases">
        <authorList>
            <person name="Amaro Gonzalez C."/>
        </authorList>
    </citation>
    <scope>NUCLEOTIDE SEQUENCE</scope>
</reference>
<proteinExistence type="predicted"/>
<organism evidence="2">
    <name type="scientific">Anguilla anguilla</name>
    <name type="common">European freshwater eel</name>
    <name type="synonym">Muraena anguilla</name>
    <dbReference type="NCBI Taxonomy" id="7936"/>
    <lineage>
        <taxon>Eukaryota</taxon>
        <taxon>Metazoa</taxon>
        <taxon>Chordata</taxon>
        <taxon>Craniata</taxon>
        <taxon>Vertebrata</taxon>
        <taxon>Euteleostomi</taxon>
        <taxon>Actinopterygii</taxon>
        <taxon>Neopterygii</taxon>
        <taxon>Teleostei</taxon>
        <taxon>Anguilliformes</taxon>
        <taxon>Anguillidae</taxon>
        <taxon>Anguilla</taxon>
    </lineage>
</organism>
<dbReference type="EMBL" id="GBXM01005868">
    <property type="protein sequence ID" value="JAI02710.1"/>
    <property type="molecule type" value="Transcribed_RNA"/>
</dbReference>
<accession>A0A0E9XJ47</accession>
<feature type="transmembrane region" description="Helical" evidence="1">
    <location>
        <begin position="16"/>
        <end position="34"/>
    </location>
</feature>
<dbReference type="AlphaFoldDB" id="A0A0E9XJ47"/>
<name>A0A0E9XJ47_ANGAN</name>
<reference evidence="2" key="2">
    <citation type="journal article" date="2015" name="Fish Shellfish Immunol.">
        <title>Early steps in the European eel (Anguilla anguilla)-Vibrio vulnificus interaction in the gills: Role of the RtxA13 toxin.</title>
        <authorList>
            <person name="Callol A."/>
            <person name="Pajuelo D."/>
            <person name="Ebbesson L."/>
            <person name="Teles M."/>
            <person name="MacKenzie S."/>
            <person name="Amaro C."/>
        </authorList>
    </citation>
    <scope>NUCLEOTIDE SEQUENCE</scope>
</reference>
<evidence type="ECO:0000313" key="2">
    <source>
        <dbReference type="EMBL" id="JAI02710.1"/>
    </source>
</evidence>
<protein>
    <submittedName>
        <fullName evidence="2">Uncharacterized protein</fullName>
    </submittedName>
</protein>
<keyword evidence="1" id="KW-0812">Transmembrane</keyword>
<evidence type="ECO:0000256" key="1">
    <source>
        <dbReference type="SAM" id="Phobius"/>
    </source>
</evidence>
<keyword evidence="1" id="KW-0472">Membrane</keyword>
<sequence>MHRNKFLAETESKKTLGLIPSTVIFSFICPFVPLNQFSF</sequence>